<reference evidence="1 2" key="1">
    <citation type="submission" date="2018-06" db="EMBL/GenBank/DDBJ databases">
        <title>The draft genome sequence of Crocinitomix sp. SM1701.</title>
        <authorList>
            <person name="Zhang X."/>
        </authorList>
    </citation>
    <scope>NUCLEOTIDE SEQUENCE [LARGE SCALE GENOMIC DNA]</scope>
    <source>
        <strain evidence="1 2">SM1701</strain>
    </source>
</reference>
<dbReference type="OrthoDB" id="637707at2"/>
<gene>
    <name evidence="1" type="ORF">DNU06_03120</name>
</gene>
<evidence type="ECO:0000313" key="1">
    <source>
        <dbReference type="EMBL" id="PZE18836.1"/>
    </source>
</evidence>
<name>A0A2W1NLW5_9FLAO</name>
<accession>A0A2W1NLW5</accession>
<dbReference type="Proteomes" id="UP000249248">
    <property type="component" value="Unassembled WGS sequence"/>
</dbReference>
<proteinExistence type="predicted"/>
<dbReference type="Pfam" id="PF14054">
    <property type="entry name" value="DUF4249"/>
    <property type="match status" value="1"/>
</dbReference>
<evidence type="ECO:0000313" key="2">
    <source>
        <dbReference type="Proteomes" id="UP000249248"/>
    </source>
</evidence>
<protein>
    <recommendedName>
        <fullName evidence="3">DUF4249 domain-containing protein</fullName>
    </recommendedName>
</protein>
<dbReference type="RefSeq" id="WP_111061737.1">
    <property type="nucleotide sequence ID" value="NZ_JBHUCU010000007.1"/>
</dbReference>
<dbReference type="AlphaFoldDB" id="A0A2W1NLW5"/>
<sequence length="273" mass="29954">MKKVFTFLLIITAFLQISCEEVIDIPLNDAAQKIVVEAFTSNIEGRSYVKLTKSSTVYTNNNFEKISGASVIITDQNGINSVFLEDSTEKGLYLFPSFKVENNMTYDLKINADGEEITGTATSSFTPSLDLIMGAPISLLPDTLTQGLEFFDPSTRLILYLFSDPIPTGDNYRIIAYINGEKDNNYYITNDLIGSGEQFGGVLFGADVDSADVVHVELLTMDNANYDYFYSLVNNTGTGPFAATPSNPVSNLTNNALGYFGAYLMDTTSFVVF</sequence>
<organism evidence="1 2">
    <name type="scientific">Putridiphycobacter roseus</name>
    <dbReference type="NCBI Taxonomy" id="2219161"/>
    <lineage>
        <taxon>Bacteria</taxon>
        <taxon>Pseudomonadati</taxon>
        <taxon>Bacteroidota</taxon>
        <taxon>Flavobacteriia</taxon>
        <taxon>Flavobacteriales</taxon>
        <taxon>Crocinitomicaceae</taxon>
        <taxon>Putridiphycobacter</taxon>
    </lineage>
</organism>
<dbReference type="InterPro" id="IPR025345">
    <property type="entry name" value="DUF4249"/>
</dbReference>
<keyword evidence="2" id="KW-1185">Reference proteome</keyword>
<evidence type="ECO:0008006" key="3">
    <source>
        <dbReference type="Google" id="ProtNLM"/>
    </source>
</evidence>
<dbReference type="EMBL" id="QKSB01000001">
    <property type="protein sequence ID" value="PZE18836.1"/>
    <property type="molecule type" value="Genomic_DNA"/>
</dbReference>
<comment type="caution">
    <text evidence="1">The sequence shown here is derived from an EMBL/GenBank/DDBJ whole genome shotgun (WGS) entry which is preliminary data.</text>
</comment>